<dbReference type="PATRIC" id="fig|1172194.4.peg.3923"/>
<dbReference type="Pfam" id="PF06271">
    <property type="entry name" value="RDD"/>
    <property type="match status" value="1"/>
</dbReference>
<accession>I7Z746</accession>
<evidence type="ECO:0000259" key="7">
    <source>
        <dbReference type="Pfam" id="PF06271"/>
    </source>
</evidence>
<comment type="subcellular location">
    <subcellularLocation>
        <location evidence="1">Cell membrane</location>
        <topology evidence="1">Multi-pass membrane protein</topology>
    </subcellularLocation>
</comment>
<dbReference type="AlphaFoldDB" id="I7Z746"/>
<gene>
    <name evidence="8" type="ORF">WQQ_40390</name>
</gene>
<dbReference type="GO" id="GO:0005886">
    <property type="term" value="C:plasma membrane"/>
    <property type="evidence" value="ECO:0007669"/>
    <property type="project" value="UniProtKB-SubCell"/>
</dbReference>
<feature type="domain" description="RDD" evidence="7">
    <location>
        <begin position="8"/>
        <end position="160"/>
    </location>
</feature>
<dbReference type="PANTHER" id="PTHR36115">
    <property type="entry name" value="PROLINE-RICH ANTIGEN HOMOLOG-RELATED"/>
    <property type="match status" value="1"/>
</dbReference>
<dbReference type="EMBL" id="AKGD01000004">
    <property type="protein sequence ID" value="EIT67604.1"/>
    <property type="molecule type" value="Genomic_DNA"/>
</dbReference>
<sequence>MSETVRPAPVWRRLAAALYDGLLLIALWMVTSLFDVMIRDAVNLARNFAALQVLEFSIGLLFFGWFWIHGGQTLGMRVWRLQVRRPDGSPLRWPIAAVRYSVMILTWVAVVVPALMQSPQIASHVQAGKATAIAVIVALIAAVVMVLDSRRRALCDWAAGTEVVELPKKTA</sequence>
<comment type="caution">
    <text evidence="8">The sequence shown here is derived from an EMBL/GenBank/DDBJ whole genome shotgun (WGS) entry which is preliminary data.</text>
</comment>
<evidence type="ECO:0000313" key="8">
    <source>
        <dbReference type="EMBL" id="EIT67604.1"/>
    </source>
</evidence>
<dbReference type="OrthoDB" id="9793824at2"/>
<evidence type="ECO:0000256" key="5">
    <source>
        <dbReference type="ARBA" id="ARBA00023136"/>
    </source>
</evidence>
<evidence type="ECO:0000256" key="6">
    <source>
        <dbReference type="SAM" id="Phobius"/>
    </source>
</evidence>
<dbReference type="RefSeq" id="WP_007186974.1">
    <property type="nucleotide sequence ID" value="NZ_AKGD01000004.1"/>
</dbReference>
<proteinExistence type="predicted"/>
<dbReference type="InterPro" id="IPR051791">
    <property type="entry name" value="Pra-immunoreactive"/>
</dbReference>
<feature type="transmembrane region" description="Helical" evidence="6">
    <location>
        <begin position="127"/>
        <end position="147"/>
    </location>
</feature>
<name>I7Z746_9GAMM</name>
<protein>
    <recommendedName>
        <fullName evidence="7">RDD domain-containing protein</fullName>
    </recommendedName>
</protein>
<dbReference type="STRING" id="1172194.WQQ_40390"/>
<organism evidence="8 9">
    <name type="scientific">Hydrocarboniphaga effusa AP103</name>
    <dbReference type="NCBI Taxonomy" id="1172194"/>
    <lineage>
        <taxon>Bacteria</taxon>
        <taxon>Pseudomonadati</taxon>
        <taxon>Pseudomonadota</taxon>
        <taxon>Gammaproteobacteria</taxon>
        <taxon>Nevskiales</taxon>
        <taxon>Nevskiaceae</taxon>
        <taxon>Hydrocarboniphaga</taxon>
    </lineage>
</organism>
<reference evidence="8 9" key="1">
    <citation type="journal article" date="2012" name="J. Bacteriol.">
        <title>Genome Sequence of n-Alkane-Degrading Hydrocarboniphaga effusa Strain AP103T (ATCC BAA-332T).</title>
        <authorList>
            <person name="Chang H.K."/>
            <person name="Zylstra G.J."/>
            <person name="Chae J.C."/>
        </authorList>
    </citation>
    <scope>NUCLEOTIDE SEQUENCE [LARGE SCALE GENOMIC DNA]</scope>
    <source>
        <strain evidence="8 9">AP103</strain>
    </source>
</reference>
<dbReference type="PANTHER" id="PTHR36115:SF10">
    <property type="entry name" value="RDD DOMAIN-CONTAINING PROTEIN"/>
    <property type="match status" value="1"/>
</dbReference>
<evidence type="ECO:0000313" key="9">
    <source>
        <dbReference type="Proteomes" id="UP000003704"/>
    </source>
</evidence>
<keyword evidence="2" id="KW-1003">Cell membrane</keyword>
<dbReference type="InterPro" id="IPR010432">
    <property type="entry name" value="RDD"/>
</dbReference>
<feature type="transmembrane region" description="Helical" evidence="6">
    <location>
        <begin position="93"/>
        <end position="115"/>
    </location>
</feature>
<evidence type="ECO:0000256" key="2">
    <source>
        <dbReference type="ARBA" id="ARBA00022475"/>
    </source>
</evidence>
<evidence type="ECO:0000256" key="4">
    <source>
        <dbReference type="ARBA" id="ARBA00022989"/>
    </source>
</evidence>
<keyword evidence="5 6" id="KW-0472">Membrane</keyword>
<keyword evidence="3 6" id="KW-0812">Transmembrane</keyword>
<dbReference type="Proteomes" id="UP000003704">
    <property type="component" value="Unassembled WGS sequence"/>
</dbReference>
<evidence type="ECO:0000256" key="1">
    <source>
        <dbReference type="ARBA" id="ARBA00004651"/>
    </source>
</evidence>
<evidence type="ECO:0000256" key="3">
    <source>
        <dbReference type="ARBA" id="ARBA00022692"/>
    </source>
</evidence>
<keyword evidence="4 6" id="KW-1133">Transmembrane helix</keyword>
<feature type="transmembrane region" description="Helical" evidence="6">
    <location>
        <begin position="48"/>
        <end position="68"/>
    </location>
</feature>
<keyword evidence="9" id="KW-1185">Reference proteome</keyword>
<feature type="transmembrane region" description="Helical" evidence="6">
    <location>
        <begin position="16"/>
        <end position="36"/>
    </location>
</feature>